<gene>
    <name evidence="1" type="ORF">BU23DRAFT_560679</name>
</gene>
<dbReference type="EMBL" id="ML976753">
    <property type="protein sequence ID" value="KAF1965987.1"/>
    <property type="molecule type" value="Genomic_DNA"/>
</dbReference>
<organism evidence="1 2">
    <name type="scientific">Bimuria novae-zelandiae CBS 107.79</name>
    <dbReference type="NCBI Taxonomy" id="1447943"/>
    <lineage>
        <taxon>Eukaryota</taxon>
        <taxon>Fungi</taxon>
        <taxon>Dikarya</taxon>
        <taxon>Ascomycota</taxon>
        <taxon>Pezizomycotina</taxon>
        <taxon>Dothideomycetes</taxon>
        <taxon>Pleosporomycetidae</taxon>
        <taxon>Pleosporales</taxon>
        <taxon>Massarineae</taxon>
        <taxon>Didymosphaeriaceae</taxon>
        <taxon>Bimuria</taxon>
    </lineage>
</organism>
<name>A0A6A5UY32_9PLEO</name>
<dbReference type="AlphaFoldDB" id="A0A6A5UY32"/>
<reference evidence="1" key="1">
    <citation type="journal article" date="2020" name="Stud. Mycol.">
        <title>101 Dothideomycetes genomes: a test case for predicting lifestyles and emergence of pathogens.</title>
        <authorList>
            <person name="Haridas S."/>
            <person name="Albert R."/>
            <person name="Binder M."/>
            <person name="Bloem J."/>
            <person name="Labutti K."/>
            <person name="Salamov A."/>
            <person name="Andreopoulos B."/>
            <person name="Baker S."/>
            <person name="Barry K."/>
            <person name="Bills G."/>
            <person name="Bluhm B."/>
            <person name="Cannon C."/>
            <person name="Castanera R."/>
            <person name="Culley D."/>
            <person name="Daum C."/>
            <person name="Ezra D."/>
            <person name="Gonzalez J."/>
            <person name="Henrissat B."/>
            <person name="Kuo A."/>
            <person name="Liang C."/>
            <person name="Lipzen A."/>
            <person name="Lutzoni F."/>
            <person name="Magnuson J."/>
            <person name="Mondo S."/>
            <person name="Nolan M."/>
            <person name="Ohm R."/>
            <person name="Pangilinan J."/>
            <person name="Park H.-J."/>
            <person name="Ramirez L."/>
            <person name="Alfaro M."/>
            <person name="Sun H."/>
            <person name="Tritt A."/>
            <person name="Yoshinaga Y."/>
            <person name="Zwiers L.-H."/>
            <person name="Turgeon B."/>
            <person name="Goodwin S."/>
            <person name="Spatafora J."/>
            <person name="Crous P."/>
            <person name="Grigoriev I."/>
        </authorList>
    </citation>
    <scope>NUCLEOTIDE SEQUENCE</scope>
    <source>
        <strain evidence="1">CBS 107.79</strain>
    </source>
</reference>
<evidence type="ECO:0000313" key="1">
    <source>
        <dbReference type="EMBL" id="KAF1965987.1"/>
    </source>
</evidence>
<proteinExistence type="predicted"/>
<protein>
    <submittedName>
        <fullName evidence="1">Uncharacterized protein</fullName>
    </submittedName>
</protein>
<sequence>MPELEYFSIMFKSEFERSHPVHNGWLDVVWAKIVSFDRLKTLKTNFLPPDRVLMIPSLRTLHIDLQEFRNRREFHLVFDTMSEGSDSQVVPSVSNLIVDLNMSFFEERTPGSSHDEVCSQMMNFMEYLCDCRELKTVQLRLCYDDGDGIHHLPPLTRSEELLYNDLMPFFGRLNTVETLIIDSNDVDWDLYARNDGVNDKPYSLWTAKHQQPLFAGDEANELIDMSGLRRLVAPQEAFFSHVDPEALSDFHGNGYQFEPTLLPSSVESIEIIDSTRALNRWARYVLELPEEYPSLKIIVLWCDTHTDPFVDDDRIRPSGEPKRPDTIYYCFDGAKNVPETESDWRLEVDVSDKVWEEIEEAGISLVSTRSATADGARFREQHCYTIYPLMDAIK</sequence>
<keyword evidence="2" id="KW-1185">Reference proteome</keyword>
<accession>A0A6A5UY32</accession>
<dbReference type="Proteomes" id="UP000800036">
    <property type="component" value="Unassembled WGS sequence"/>
</dbReference>
<dbReference type="OrthoDB" id="2520703at2759"/>
<evidence type="ECO:0000313" key="2">
    <source>
        <dbReference type="Proteomes" id="UP000800036"/>
    </source>
</evidence>